<sequence length="133" mass="15461">MSLPEILKKLRTDRKWTQDFAAEMLKVDRSTISKYETGKVTPTYQTLVQMAEVYKVNKTLLTDELESPSSYSAADKSVLKENPDDKDMEMIREIISHYPDLKKALLDIYTFNEKKKALAVRMIKNNIHALKEF</sequence>
<dbReference type="PANTHER" id="PTHR46558:SF13">
    <property type="entry name" value="HTH-TYPE TRANSCRIPTIONAL REGULATOR IMMR"/>
    <property type="match status" value="1"/>
</dbReference>
<dbReference type="AlphaFoldDB" id="A0AA46SDF2"/>
<dbReference type="EMBL" id="CP107027">
    <property type="protein sequence ID" value="UYG93711.1"/>
    <property type="molecule type" value="Genomic_DNA"/>
</dbReference>
<proteinExistence type="predicted"/>
<organism evidence="3 4">
    <name type="scientific">Cytobacillus firmus</name>
    <name type="common">Bacillus firmus</name>
    <dbReference type="NCBI Taxonomy" id="1399"/>
    <lineage>
        <taxon>Bacteria</taxon>
        <taxon>Bacillati</taxon>
        <taxon>Bacillota</taxon>
        <taxon>Bacilli</taxon>
        <taxon>Bacillales</taxon>
        <taxon>Bacillaceae</taxon>
        <taxon>Cytobacillus</taxon>
    </lineage>
</organism>
<dbReference type="CDD" id="cd00093">
    <property type="entry name" value="HTH_XRE"/>
    <property type="match status" value="1"/>
</dbReference>
<name>A0AA46SDF2_CYTFI</name>
<dbReference type="Pfam" id="PF01381">
    <property type="entry name" value="HTH_3"/>
    <property type="match status" value="1"/>
</dbReference>
<accession>A0AA46SDF2</accession>
<dbReference type="Proteomes" id="UP001163104">
    <property type="component" value="Chromosome"/>
</dbReference>
<dbReference type="PANTHER" id="PTHR46558">
    <property type="entry name" value="TRACRIPTIONAL REGULATORY PROTEIN-RELATED-RELATED"/>
    <property type="match status" value="1"/>
</dbReference>
<reference evidence="3" key="1">
    <citation type="submission" date="2022-10" db="EMBL/GenBank/DDBJ databases">
        <title>Mechanism of multi-heavy metal repair in Cytobacillus Firmus M7.</title>
        <authorList>
            <person name="Li X."/>
            <person name="Yu C."/>
        </authorList>
    </citation>
    <scope>NUCLEOTIDE SEQUENCE</scope>
    <source>
        <strain evidence="3">M7</strain>
    </source>
</reference>
<keyword evidence="1" id="KW-0238">DNA-binding</keyword>
<dbReference type="InterPro" id="IPR001387">
    <property type="entry name" value="Cro/C1-type_HTH"/>
</dbReference>
<dbReference type="GO" id="GO:0003677">
    <property type="term" value="F:DNA binding"/>
    <property type="evidence" value="ECO:0007669"/>
    <property type="project" value="UniProtKB-KW"/>
</dbReference>
<dbReference type="RefSeq" id="WP_163142370.1">
    <property type="nucleotide sequence ID" value="NZ_CP085390.1"/>
</dbReference>
<evidence type="ECO:0000313" key="3">
    <source>
        <dbReference type="EMBL" id="UYG93711.1"/>
    </source>
</evidence>
<dbReference type="SUPFAM" id="SSF47413">
    <property type="entry name" value="lambda repressor-like DNA-binding domains"/>
    <property type="match status" value="1"/>
</dbReference>
<feature type="domain" description="HTH cro/C1-type" evidence="2">
    <location>
        <begin position="7"/>
        <end position="61"/>
    </location>
</feature>
<protein>
    <submittedName>
        <fullName evidence="3">Helix-turn-helix domain-containing protein</fullName>
    </submittedName>
</protein>
<dbReference type="InterPro" id="IPR010982">
    <property type="entry name" value="Lambda_DNA-bd_dom_sf"/>
</dbReference>
<evidence type="ECO:0000259" key="2">
    <source>
        <dbReference type="PROSITE" id="PS50943"/>
    </source>
</evidence>
<evidence type="ECO:0000256" key="1">
    <source>
        <dbReference type="ARBA" id="ARBA00023125"/>
    </source>
</evidence>
<evidence type="ECO:0000313" key="4">
    <source>
        <dbReference type="Proteomes" id="UP001163104"/>
    </source>
</evidence>
<dbReference type="Gene3D" id="1.10.260.40">
    <property type="entry name" value="lambda repressor-like DNA-binding domains"/>
    <property type="match status" value="1"/>
</dbReference>
<dbReference type="SMART" id="SM00530">
    <property type="entry name" value="HTH_XRE"/>
    <property type="match status" value="1"/>
</dbReference>
<dbReference type="PROSITE" id="PS50943">
    <property type="entry name" value="HTH_CROC1"/>
    <property type="match status" value="1"/>
</dbReference>
<gene>
    <name evidence="3" type="ORF">OD459_16020</name>
</gene>